<feature type="domain" description="D-glutamate cyclase-like C-terminal" evidence="1">
    <location>
        <begin position="7"/>
        <end position="281"/>
    </location>
</feature>
<organism evidence="2 3">
    <name type="scientific">Enterocloster hominis</name>
    <name type="common">ex Liu et al. 2021</name>
    <dbReference type="NCBI Taxonomy" id="2763663"/>
    <lineage>
        <taxon>Bacteria</taxon>
        <taxon>Bacillati</taxon>
        <taxon>Bacillota</taxon>
        <taxon>Clostridia</taxon>
        <taxon>Lachnospirales</taxon>
        <taxon>Lachnospiraceae</taxon>
        <taxon>Enterocloster</taxon>
    </lineage>
</organism>
<dbReference type="EMBL" id="JACRTJ010000007">
    <property type="protein sequence ID" value="MBC8598210.1"/>
    <property type="molecule type" value="Genomic_DNA"/>
</dbReference>
<dbReference type="Proteomes" id="UP000647491">
    <property type="component" value="Unassembled WGS sequence"/>
</dbReference>
<comment type="caution">
    <text evidence="2">The sequence shown here is derived from an EMBL/GenBank/DDBJ whole genome shotgun (WGS) entry which is preliminary data.</text>
</comment>
<evidence type="ECO:0000313" key="3">
    <source>
        <dbReference type="Proteomes" id="UP000647491"/>
    </source>
</evidence>
<gene>
    <name evidence="2" type="ORF">H8708_03045</name>
</gene>
<proteinExistence type="predicted"/>
<dbReference type="InterPro" id="IPR025504">
    <property type="entry name" value="GLUCM_C"/>
</dbReference>
<keyword evidence="3" id="KW-1185">Reference proteome</keyword>
<evidence type="ECO:0000259" key="1">
    <source>
        <dbReference type="Pfam" id="PF14336"/>
    </source>
</evidence>
<dbReference type="Pfam" id="PF14336">
    <property type="entry name" value="GLUCM-like_C"/>
    <property type="match status" value="1"/>
</dbReference>
<dbReference type="PANTHER" id="PTHR32022">
    <property type="entry name" value="D-GLUTAMATE CYCLASE, MITOCHONDRIAL"/>
    <property type="match status" value="1"/>
</dbReference>
<dbReference type="PANTHER" id="PTHR32022:SF10">
    <property type="entry name" value="D-GLUTAMATE CYCLASE, MITOCHONDRIAL"/>
    <property type="match status" value="1"/>
</dbReference>
<evidence type="ECO:0000313" key="2">
    <source>
        <dbReference type="EMBL" id="MBC8598210.1"/>
    </source>
</evidence>
<protein>
    <submittedName>
        <fullName evidence="2">DUF4392 domain-containing protein</fullName>
    </submittedName>
</protein>
<accession>A0ABR7NQ20</accession>
<name>A0ABR7NQ20_9FIRM</name>
<dbReference type="Gene3D" id="3.90.1640.20">
    <property type="entry name" value="TON_0340"/>
    <property type="match status" value="1"/>
</dbReference>
<reference evidence="2 3" key="1">
    <citation type="submission" date="2020-08" db="EMBL/GenBank/DDBJ databases">
        <title>Genome public.</title>
        <authorList>
            <person name="Liu C."/>
            <person name="Sun Q."/>
        </authorList>
    </citation>
    <scope>NUCLEOTIDE SEQUENCE [LARGE SCALE GENOMIC DNA]</scope>
    <source>
        <strain evidence="2 3">BX10</strain>
    </source>
</reference>
<dbReference type="RefSeq" id="WP_262426924.1">
    <property type="nucleotide sequence ID" value="NZ_JACRTJ010000007.1"/>
</dbReference>
<sequence>MNFYHQLDAIMKQDMGGRGLLASLPENPIKKAAESLRHAARVILLTGFPVRMEDGGCIGETDGPSGTANLAFAFTQAGAQVLVVTDRASYHLLEEALSYRAPKAALSMIPEDASGDFIRDCIRFFRPTHFISLERPGKALDGHYHNMRGETIDDMITDSALFLSEARAFGAETISIGDGGNEMGMGTYRHEIEAHVPCGKLICASEAADITLASGVSNWWSWGIAALLSLQAGLYLLPTESQEAELLHRVVEAGGVDGCTKEHTETVDHLSLAVHLSVLRSVSQALTAQMEENSQASVFFSSVSARPVQA</sequence>